<feature type="transmembrane region" description="Helical" evidence="8">
    <location>
        <begin position="332"/>
        <end position="353"/>
    </location>
</feature>
<dbReference type="GO" id="GO:0015528">
    <property type="term" value="F:lactose:proton symporter activity"/>
    <property type="evidence" value="ECO:0007669"/>
    <property type="project" value="TreeGrafter"/>
</dbReference>
<keyword evidence="4" id="KW-0997">Cell inner membrane</keyword>
<comment type="subcellular location">
    <subcellularLocation>
        <location evidence="1">Cell inner membrane</location>
        <topology evidence="1">Multi-pass membrane protein</topology>
    </subcellularLocation>
</comment>
<dbReference type="InterPro" id="IPR026032">
    <property type="entry name" value="HcaT-like"/>
</dbReference>
<organism evidence="10">
    <name type="scientific">Methyloraptor flagellatus</name>
    <dbReference type="NCBI Taxonomy" id="3162530"/>
    <lineage>
        <taxon>Bacteria</taxon>
        <taxon>Pseudomonadati</taxon>
        <taxon>Pseudomonadota</taxon>
        <taxon>Alphaproteobacteria</taxon>
        <taxon>Hyphomicrobiales</taxon>
        <taxon>Ancalomicrobiaceae</taxon>
        <taxon>Methyloraptor</taxon>
    </lineage>
</organism>
<feature type="transmembrane region" description="Helical" evidence="8">
    <location>
        <begin position="73"/>
        <end position="89"/>
    </location>
</feature>
<dbReference type="PANTHER" id="PTHR23522:SF10">
    <property type="entry name" value="3-PHENYLPROPIONIC ACID TRANSPORTER-RELATED"/>
    <property type="match status" value="1"/>
</dbReference>
<evidence type="ECO:0000256" key="2">
    <source>
        <dbReference type="ARBA" id="ARBA00022448"/>
    </source>
</evidence>
<protein>
    <submittedName>
        <fullName evidence="10">MFS transporter</fullName>
    </submittedName>
</protein>
<feature type="transmembrane region" description="Helical" evidence="8">
    <location>
        <begin position="39"/>
        <end position="61"/>
    </location>
</feature>
<evidence type="ECO:0000256" key="1">
    <source>
        <dbReference type="ARBA" id="ARBA00004429"/>
    </source>
</evidence>
<evidence type="ECO:0000256" key="4">
    <source>
        <dbReference type="ARBA" id="ARBA00022519"/>
    </source>
</evidence>
<dbReference type="GO" id="GO:0005886">
    <property type="term" value="C:plasma membrane"/>
    <property type="evidence" value="ECO:0007669"/>
    <property type="project" value="UniProtKB-SubCell"/>
</dbReference>
<feature type="transmembrane region" description="Helical" evidence="8">
    <location>
        <begin position="159"/>
        <end position="178"/>
    </location>
</feature>
<dbReference type="Gene3D" id="1.20.1250.20">
    <property type="entry name" value="MFS general substrate transporter like domains"/>
    <property type="match status" value="2"/>
</dbReference>
<feature type="transmembrane region" description="Helical" evidence="8">
    <location>
        <begin position="359"/>
        <end position="379"/>
    </location>
</feature>
<dbReference type="PIRSF" id="PIRSF004925">
    <property type="entry name" value="HcaT"/>
    <property type="match status" value="1"/>
</dbReference>
<dbReference type="NCBIfam" id="NF037955">
    <property type="entry name" value="mfs"/>
    <property type="match status" value="1"/>
</dbReference>
<feature type="domain" description="Major facilitator superfamily associated" evidence="9">
    <location>
        <begin position="9"/>
        <end position="357"/>
    </location>
</feature>
<evidence type="ECO:0000256" key="8">
    <source>
        <dbReference type="SAM" id="Phobius"/>
    </source>
</evidence>
<dbReference type="KEGG" id="mflg:ABS361_03430"/>
<keyword evidence="3" id="KW-1003">Cell membrane</keyword>
<evidence type="ECO:0000256" key="3">
    <source>
        <dbReference type="ARBA" id="ARBA00022475"/>
    </source>
</evidence>
<dbReference type="InterPro" id="IPR024989">
    <property type="entry name" value="MFS_assoc_dom"/>
</dbReference>
<evidence type="ECO:0000256" key="5">
    <source>
        <dbReference type="ARBA" id="ARBA00022692"/>
    </source>
</evidence>
<dbReference type="EMBL" id="CP158568">
    <property type="protein sequence ID" value="XBY45348.1"/>
    <property type="molecule type" value="Genomic_DNA"/>
</dbReference>
<dbReference type="SUPFAM" id="SSF103473">
    <property type="entry name" value="MFS general substrate transporter"/>
    <property type="match status" value="1"/>
</dbReference>
<keyword evidence="7 8" id="KW-0472">Membrane</keyword>
<feature type="transmembrane region" description="Helical" evidence="8">
    <location>
        <begin position="12"/>
        <end position="33"/>
    </location>
</feature>
<feature type="transmembrane region" description="Helical" evidence="8">
    <location>
        <begin position="207"/>
        <end position="229"/>
    </location>
</feature>
<feature type="transmembrane region" description="Helical" evidence="8">
    <location>
        <begin position="241"/>
        <end position="260"/>
    </location>
</feature>
<gene>
    <name evidence="10" type="ORF">ABS361_03430</name>
</gene>
<keyword evidence="2" id="KW-0813">Transport</keyword>
<evidence type="ECO:0000259" key="9">
    <source>
        <dbReference type="Pfam" id="PF12832"/>
    </source>
</evidence>
<feature type="transmembrane region" description="Helical" evidence="8">
    <location>
        <begin position="298"/>
        <end position="320"/>
    </location>
</feature>
<keyword evidence="6 8" id="KW-1133">Transmembrane helix</keyword>
<feature type="transmembrane region" description="Helical" evidence="8">
    <location>
        <begin position="267"/>
        <end position="286"/>
    </location>
</feature>
<evidence type="ECO:0000313" key="10">
    <source>
        <dbReference type="EMBL" id="XBY45348.1"/>
    </source>
</evidence>
<dbReference type="RefSeq" id="WP_407050441.1">
    <property type="nucleotide sequence ID" value="NZ_CP158568.1"/>
</dbReference>
<dbReference type="Pfam" id="PF12832">
    <property type="entry name" value="MFS_1_like"/>
    <property type="match status" value="1"/>
</dbReference>
<evidence type="ECO:0000256" key="6">
    <source>
        <dbReference type="ARBA" id="ARBA00022989"/>
    </source>
</evidence>
<reference evidence="10" key="1">
    <citation type="submission" date="2024-06" db="EMBL/GenBank/DDBJ databases">
        <title>Methylostella associata gen. nov., sp. nov., a novel Ancalomicrobiaceae-affiliated facultatively methylotrophic bacteria that feed on methanotrophs of the genus Methylococcus.</title>
        <authorList>
            <person name="Saltykova V."/>
            <person name="Danilova O.V."/>
            <person name="Oshkin I.Y."/>
            <person name="Belova S.E."/>
            <person name="Pimenov N.V."/>
            <person name="Dedysh S.N."/>
        </authorList>
    </citation>
    <scope>NUCLEOTIDE SEQUENCE</scope>
    <source>
        <strain evidence="10">S20</strain>
    </source>
</reference>
<name>A0AAU7XC74_9HYPH</name>
<dbReference type="AlphaFoldDB" id="A0AAU7XC74"/>
<dbReference type="GO" id="GO:0030395">
    <property type="term" value="F:lactose binding"/>
    <property type="evidence" value="ECO:0007669"/>
    <property type="project" value="TreeGrafter"/>
</dbReference>
<keyword evidence="5 8" id="KW-0812">Transmembrane</keyword>
<dbReference type="InterPro" id="IPR036259">
    <property type="entry name" value="MFS_trans_sf"/>
</dbReference>
<sequence>MPSLSAPFRIATIYVATFLTFGIYIPFFPVFLAGRGLDATAIAVIVAAPMALRVATVSFLGTIVDRSTDRRRVLVVYNGIALLAFLLVWPANSPLAMLLAMLATALFWNAVNPTNDAIASVIARREKRDYGRMRVWGSISFVVANVVGGAVLARTSPEAVYWMMLGGFVLQFAAAFLAPHLPPAADAPVTREPFSAGLKLLGGDWRFVGMLLGASMMQGAHALLYGFSSLHWRAQGYSGDAVGLLWALGVAGEVTLFFLGRPLTGPLGARGLLVFGGLAGVIRWSASPLAESLPFWSGLQLLHAFSFAATHLGVMQGIATTAPERHAATAQGLYLAISGLVMTLATLASGPLYQRFGGGGFLGMAVLAAVGTGVVLAAMEPTVRGGRTLQPQRLGGGGSNVEPS</sequence>
<proteinExistence type="predicted"/>
<feature type="transmembrane region" description="Helical" evidence="8">
    <location>
        <begin position="95"/>
        <end position="112"/>
    </location>
</feature>
<dbReference type="PANTHER" id="PTHR23522">
    <property type="entry name" value="BLL5896 PROTEIN"/>
    <property type="match status" value="1"/>
</dbReference>
<feature type="transmembrane region" description="Helical" evidence="8">
    <location>
        <begin position="133"/>
        <end position="153"/>
    </location>
</feature>
<accession>A0AAU7XC74</accession>
<evidence type="ECO:0000256" key="7">
    <source>
        <dbReference type="ARBA" id="ARBA00023136"/>
    </source>
</evidence>